<accession>A0A395HYP8</accession>
<dbReference type="RefSeq" id="XP_025550528.1">
    <property type="nucleotide sequence ID" value="XM_025689848.1"/>
</dbReference>
<protein>
    <submittedName>
        <fullName evidence="2">Uncharacterized protein</fullName>
    </submittedName>
</protein>
<feature type="transmembrane region" description="Helical" evidence="1">
    <location>
        <begin position="12"/>
        <end position="31"/>
    </location>
</feature>
<keyword evidence="1" id="KW-0472">Membrane</keyword>
<dbReference type="GeneID" id="37194137"/>
<proteinExistence type="predicted"/>
<dbReference type="Proteomes" id="UP000248961">
    <property type="component" value="Unassembled WGS sequence"/>
</dbReference>
<keyword evidence="3" id="KW-1185">Reference proteome</keyword>
<organism evidence="2 3">
    <name type="scientific">Aspergillus homomorphus (strain CBS 101889)</name>
    <dbReference type="NCBI Taxonomy" id="1450537"/>
    <lineage>
        <taxon>Eukaryota</taxon>
        <taxon>Fungi</taxon>
        <taxon>Dikarya</taxon>
        <taxon>Ascomycota</taxon>
        <taxon>Pezizomycotina</taxon>
        <taxon>Eurotiomycetes</taxon>
        <taxon>Eurotiomycetidae</taxon>
        <taxon>Eurotiales</taxon>
        <taxon>Aspergillaceae</taxon>
        <taxon>Aspergillus</taxon>
        <taxon>Aspergillus subgen. Circumdati</taxon>
    </lineage>
</organism>
<dbReference type="AlphaFoldDB" id="A0A395HYP8"/>
<feature type="transmembrane region" description="Helical" evidence="1">
    <location>
        <begin position="43"/>
        <end position="71"/>
    </location>
</feature>
<dbReference type="EMBL" id="KZ824289">
    <property type="protein sequence ID" value="RAL11374.1"/>
    <property type="molecule type" value="Genomic_DNA"/>
</dbReference>
<evidence type="ECO:0000313" key="3">
    <source>
        <dbReference type="Proteomes" id="UP000248961"/>
    </source>
</evidence>
<evidence type="ECO:0000313" key="2">
    <source>
        <dbReference type="EMBL" id="RAL11374.1"/>
    </source>
</evidence>
<keyword evidence="1" id="KW-1133">Transmembrane helix</keyword>
<keyword evidence="1" id="KW-0812">Transmembrane</keyword>
<sequence length="103" mass="11172">MGLILSGFPSSTSSLFFSSSSLLLPPLLIPNQFPLSPKRCLSFFFRIIIISLFPVSLPSSPLILALLSLAATRNFSSLSPTCSCMFCFGRPADSRSSRSPPQR</sequence>
<name>A0A395HYP8_ASPHC</name>
<reference evidence="2 3" key="1">
    <citation type="submission" date="2018-02" db="EMBL/GenBank/DDBJ databases">
        <title>The genomes of Aspergillus section Nigri reveals drivers in fungal speciation.</title>
        <authorList>
            <consortium name="DOE Joint Genome Institute"/>
            <person name="Vesth T.C."/>
            <person name="Nybo J."/>
            <person name="Theobald S."/>
            <person name="Brandl J."/>
            <person name="Frisvad J.C."/>
            <person name="Nielsen K.F."/>
            <person name="Lyhne E.K."/>
            <person name="Kogle M.E."/>
            <person name="Kuo A."/>
            <person name="Riley R."/>
            <person name="Clum A."/>
            <person name="Nolan M."/>
            <person name="Lipzen A."/>
            <person name="Salamov A."/>
            <person name="Henrissat B."/>
            <person name="Wiebenga A."/>
            <person name="De vries R.P."/>
            <person name="Grigoriev I.V."/>
            <person name="Mortensen U.H."/>
            <person name="Andersen M.R."/>
            <person name="Baker S.E."/>
        </authorList>
    </citation>
    <scope>NUCLEOTIDE SEQUENCE [LARGE SCALE GENOMIC DNA]</scope>
    <source>
        <strain evidence="2 3">CBS 101889</strain>
    </source>
</reference>
<evidence type="ECO:0000256" key="1">
    <source>
        <dbReference type="SAM" id="Phobius"/>
    </source>
</evidence>
<gene>
    <name evidence="2" type="ORF">BO97DRAFT_103051</name>
</gene>
<dbReference type="VEuPathDB" id="FungiDB:BO97DRAFT_103051"/>